<dbReference type="PROSITE" id="PS50157">
    <property type="entry name" value="ZINC_FINGER_C2H2_2"/>
    <property type="match status" value="1"/>
</dbReference>
<keyword evidence="3" id="KW-1185">Reference proteome</keyword>
<sequence>MPVEKVYHKAKGEIIKYTCDFCNAEYDNQKDLFEHANFVHKMKQ</sequence>
<dbReference type="InParanoid" id="K0IIM4"/>
<evidence type="ECO:0000259" key="1">
    <source>
        <dbReference type="PROSITE" id="PS50157"/>
    </source>
</evidence>
<name>K0IIM4_NITGG</name>
<proteinExistence type="predicted"/>
<organism evidence="2 3">
    <name type="scientific">Nitrososphaera gargensis (strain Ga9.2)</name>
    <dbReference type="NCBI Taxonomy" id="1237085"/>
    <lineage>
        <taxon>Archaea</taxon>
        <taxon>Nitrososphaerota</taxon>
        <taxon>Nitrososphaeria</taxon>
        <taxon>Nitrososphaerales</taxon>
        <taxon>Nitrososphaeraceae</taxon>
        <taxon>Nitrososphaera</taxon>
    </lineage>
</organism>
<dbReference type="EMBL" id="CP002408">
    <property type="protein sequence ID" value="AFU57942.1"/>
    <property type="molecule type" value="Genomic_DNA"/>
</dbReference>
<gene>
    <name evidence="2" type="ordered locus">Ngar_c10000</name>
</gene>
<dbReference type="InterPro" id="IPR013087">
    <property type="entry name" value="Znf_C2H2_type"/>
</dbReference>
<dbReference type="AlphaFoldDB" id="K0IIM4"/>
<reference evidence="2 3" key="1">
    <citation type="journal article" date="2012" name="Environ. Microbiol.">
        <title>The genome of the ammonia-oxidizing Candidatus Nitrososphaera gargensis: insights into metabolic versatility and environmental adaptations.</title>
        <authorList>
            <person name="Spang A."/>
            <person name="Poehlein A."/>
            <person name="Offre P."/>
            <person name="Zumbragel S."/>
            <person name="Haider S."/>
            <person name="Rychlik N."/>
            <person name="Nowka B."/>
            <person name="Schmeisser C."/>
            <person name="Lebedeva E.V."/>
            <person name="Rattei T."/>
            <person name="Bohm C."/>
            <person name="Schmid M."/>
            <person name="Galushko A."/>
            <person name="Hatzenpichler R."/>
            <person name="Weinmaier T."/>
            <person name="Daniel R."/>
            <person name="Schleper C."/>
            <person name="Spieck E."/>
            <person name="Streit W."/>
            <person name="Wagner M."/>
        </authorList>
    </citation>
    <scope>NUCLEOTIDE SEQUENCE [LARGE SCALE GENOMIC DNA]</scope>
    <source>
        <strain evidence="3">Ga9.2</strain>
    </source>
</reference>
<dbReference type="STRING" id="1237085.Ngar_c10000"/>
<dbReference type="HOGENOM" id="CLU_3210876_0_0_2"/>
<evidence type="ECO:0000313" key="3">
    <source>
        <dbReference type="Proteomes" id="UP000008037"/>
    </source>
</evidence>
<dbReference type="KEGG" id="nga:Ngar_c10000"/>
<feature type="domain" description="C2H2-type" evidence="1">
    <location>
        <begin position="17"/>
        <end position="44"/>
    </location>
</feature>
<dbReference type="PROSITE" id="PS00028">
    <property type="entry name" value="ZINC_FINGER_C2H2_1"/>
    <property type="match status" value="1"/>
</dbReference>
<evidence type="ECO:0000313" key="2">
    <source>
        <dbReference type="EMBL" id="AFU57942.1"/>
    </source>
</evidence>
<dbReference type="BioCyc" id="CNIT1237085:G1324-998-MONOMER"/>
<protein>
    <recommendedName>
        <fullName evidence="1">C2H2-type domain-containing protein</fullName>
    </recommendedName>
</protein>
<accession>K0IIM4</accession>
<dbReference type="Proteomes" id="UP000008037">
    <property type="component" value="Chromosome"/>
</dbReference>